<dbReference type="EMBL" id="CP026118">
    <property type="protein sequence ID" value="QAS50875.1"/>
    <property type="molecule type" value="Genomic_DNA"/>
</dbReference>
<dbReference type="SUPFAM" id="SSF54001">
    <property type="entry name" value="Cysteine proteinases"/>
    <property type="match status" value="1"/>
</dbReference>
<dbReference type="RefSeq" id="WP_128522637.1">
    <property type="nucleotide sequence ID" value="NZ_CP026118.1"/>
</dbReference>
<protein>
    <recommendedName>
        <fullName evidence="3">Permuted papain-like amidase enzyme, YaeF/YiiX, C92 family</fullName>
    </recommendedName>
</protein>
<gene>
    <name evidence="1" type="ORF">HLI_01015</name>
</gene>
<name>A0A410M791_9BACI</name>
<evidence type="ECO:0000313" key="2">
    <source>
        <dbReference type="Proteomes" id="UP000287756"/>
    </source>
</evidence>
<dbReference type="AlphaFoldDB" id="A0A410M791"/>
<dbReference type="InterPro" id="IPR038765">
    <property type="entry name" value="Papain-like_cys_pep_sf"/>
</dbReference>
<organism evidence="1 2">
    <name type="scientific">Halobacillus litoralis</name>
    <dbReference type="NCBI Taxonomy" id="45668"/>
    <lineage>
        <taxon>Bacteria</taxon>
        <taxon>Bacillati</taxon>
        <taxon>Bacillota</taxon>
        <taxon>Bacilli</taxon>
        <taxon>Bacillales</taxon>
        <taxon>Bacillaceae</taxon>
        <taxon>Halobacillus</taxon>
    </lineage>
</organism>
<sequence length="181" mass="20875">MKKFLFVFVLGLLPFYLRPKKVQAPMIMQHDTTCYPGSDISILPGDVLFSPIGRKESRYVGHVGIVTENNEVVHSIPAGLARDSVELYFHKFKRVSIYSPFDPSAGEKACEHLEYLYHTNKHATYRIMTPIGSRNNEQYCTKIIWQAYYHGAGINLGKLSQRSKAVHPERLKDRRHLRKKK</sequence>
<dbReference type="Proteomes" id="UP000287756">
    <property type="component" value="Chromosome"/>
</dbReference>
<accession>A0A410M791</accession>
<proteinExistence type="predicted"/>
<evidence type="ECO:0008006" key="3">
    <source>
        <dbReference type="Google" id="ProtNLM"/>
    </source>
</evidence>
<reference evidence="1 2" key="1">
    <citation type="submission" date="2018-01" db="EMBL/GenBank/DDBJ databases">
        <title>The whole genome sequencing and assembly of Halobacillus litoralis ERB031 strain.</title>
        <authorList>
            <person name="Lee S.-J."/>
            <person name="Park M.-K."/>
            <person name="Kim J.-Y."/>
            <person name="Lee Y.-J."/>
            <person name="Yi H."/>
            <person name="Bahn Y.-S."/>
            <person name="Kim J.F."/>
            <person name="Lee D.-W."/>
        </authorList>
    </citation>
    <scope>NUCLEOTIDE SEQUENCE [LARGE SCALE GENOMIC DNA]</scope>
    <source>
        <strain evidence="1 2">ERB 031</strain>
    </source>
</reference>
<dbReference type="OrthoDB" id="2080087at2"/>
<dbReference type="KEGG" id="hli:HLI_01015"/>
<evidence type="ECO:0000313" key="1">
    <source>
        <dbReference type="EMBL" id="QAS50875.1"/>
    </source>
</evidence>
<dbReference type="Gene3D" id="3.90.1720.10">
    <property type="entry name" value="endopeptidase domain like (from Nostoc punctiforme)"/>
    <property type="match status" value="1"/>
</dbReference>